<dbReference type="GO" id="GO:0016020">
    <property type="term" value="C:membrane"/>
    <property type="evidence" value="ECO:0007669"/>
    <property type="project" value="TreeGrafter"/>
</dbReference>
<dbReference type="GO" id="GO:0005737">
    <property type="term" value="C:cytoplasm"/>
    <property type="evidence" value="ECO:0007669"/>
    <property type="project" value="TreeGrafter"/>
</dbReference>
<evidence type="ECO:0000313" key="8">
    <source>
        <dbReference type="Proteomes" id="UP001153069"/>
    </source>
</evidence>
<feature type="domain" description="PI3K/PI4K catalytic" evidence="5">
    <location>
        <begin position="683"/>
        <end position="966"/>
    </location>
</feature>
<dbReference type="SMART" id="SM00233">
    <property type="entry name" value="PH"/>
    <property type="match status" value="1"/>
</dbReference>
<evidence type="ECO:0000256" key="3">
    <source>
        <dbReference type="SAM" id="MobiDB-lite"/>
    </source>
</evidence>
<feature type="region of interest" description="Disordered" evidence="3">
    <location>
        <begin position="535"/>
        <end position="620"/>
    </location>
</feature>
<dbReference type="GO" id="GO:0046854">
    <property type="term" value="P:phosphatidylinositol phosphate biosynthetic process"/>
    <property type="evidence" value="ECO:0007669"/>
    <property type="project" value="InterPro"/>
</dbReference>
<dbReference type="Pfam" id="PF00169">
    <property type="entry name" value="PH"/>
    <property type="match status" value="1"/>
</dbReference>
<evidence type="ECO:0000259" key="6">
    <source>
        <dbReference type="PROSITE" id="PS51545"/>
    </source>
</evidence>
<proteinExistence type="predicted"/>
<feature type="domain" description="PH" evidence="4">
    <location>
        <begin position="242"/>
        <end position="338"/>
    </location>
</feature>
<dbReference type="SMART" id="SM00146">
    <property type="entry name" value="PI3Kc"/>
    <property type="match status" value="1"/>
</dbReference>
<dbReference type="Gene3D" id="2.30.29.30">
    <property type="entry name" value="Pleckstrin-homology domain (PH domain)/Phosphotyrosine-binding domain (PTB)"/>
    <property type="match status" value="1"/>
</dbReference>
<dbReference type="SUPFAM" id="SSF56112">
    <property type="entry name" value="Protein kinase-like (PK-like)"/>
    <property type="match status" value="1"/>
</dbReference>
<sequence length="982" mass="112513">MYKSREEIQREHEAFKNRLVADVLGAEGTSGERSVPMDKVVMLIWQFRDDPTVVTFMARFVAKFAGSRTVFDGIEFYLPQLAHMIIHLEAEWDDAILERFALVIAQQSLHFALQFNWILQGTLEDYQPELPSGLPNPSYNPLYYARCIKLLTNLERCVVYGRPRSQQLQRLYEQGKITKQELHIMENADRRFHALQLTSGSVRDDSGGTGSSRPMMPVSPSMADVNKGGDNSTFASFLMYKRPVRLGAFRSKGWKKRYFVIEEQMLNCYRSQEDGVHHRNLVRAMPLDGASITDDEVSGKDKYPHMFTVSNREYEFKLRAKNKQEKVVWMRRLTEENDCSSLFHHTNMPFQQLNHMKQTSKSAKNLGTADQVEEKQQKIQNKVVGDLTPSQLARYEFFRNERRFVRRLTDIAEELRFLEKDERKRVAPGLMRDLHTPKCVYLPLCNSSDTWRRVCKSIPEYTKVFSTKARCPTIMFFLSRFGEDPPRASTRPALSVQKKTSLDVAEYMHMHFEVVAESTNGESPVVQSNLSQISEAGEGEEMTESQHEKTQNRALEPLEPDDSPDKGSRVWHNTEEEEEDDERNRRSANADRPLRSSFAQIPKRLADRMDNRRKGKQTNSVMDNIVDIQTVPILEGQSRDDGDDASISSSVMYKTTIVLGDQDLGDIDQESLDRAKQMVSGGESWAEKSARMLMEEVEKAGPEEANKPGSQEVISLMSKSNDDLRQEVFVMQMIHFYKSVFASAKLPLWLKTYRILSTSKDAGVLEVIMDATSLDGLKKHPNYPKKGGLRAYFEHTYGAPNTKSFKAAQKNFMQSLAAYSIVSYLLGLKDRHNGNIMIDTRGHLVFIDFGFAMGMNVAHEFTFERSPFKLTPEYVEVMGGPRSKCFQEFKKLFVAGFKEARKNAQLALGLVEIMMYKSNFPCFSGWRYGNGVALTKFQKRLMVWTPDRLVEREALRLVNSARGHLGTYLYDCFQKATNGYAI</sequence>
<keyword evidence="8" id="KW-1185">Reference proteome</keyword>
<reference evidence="7" key="1">
    <citation type="submission" date="2020-06" db="EMBL/GenBank/DDBJ databases">
        <authorList>
            <consortium name="Plant Systems Biology data submission"/>
        </authorList>
    </citation>
    <scope>NUCLEOTIDE SEQUENCE</scope>
    <source>
        <strain evidence="7">D6</strain>
    </source>
</reference>
<dbReference type="PANTHER" id="PTHR10048:SF22">
    <property type="entry name" value="PHOSPHATIDYLINOSITOL 4-KINASE BETA"/>
    <property type="match status" value="1"/>
</dbReference>
<feature type="region of interest" description="Disordered" evidence="3">
    <location>
        <begin position="200"/>
        <end position="219"/>
    </location>
</feature>
<dbReference type="Pfam" id="PF00454">
    <property type="entry name" value="PI3_PI4_kinase"/>
    <property type="match status" value="1"/>
</dbReference>
<dbReference type="Gene3D" id="1.10.1070.11">
    <property type="entry name" value="Phosphatidylinositol 3-/4-kinase, catalytic domain"/>
    <property type="match status" value="1"/>
</dbReference>
<dbReference type="EMBL" id="CAICTM010000077">
    <property type="protein sequence ID" value="CAB9500197.1"/>
    <property type="molecule type" value="Genomic_DNA"/>
</dbReference>
<dbReference type="SUPFAM" id="SSF50729">
    <property type="entry name" value="PH domain-like"/>
    <property type="match status" value="1"/>
</dbReference>
<evidence type="ECO:0000259" key="5">
    <source>
        <dbReference type="PROSITE" id="PS50290"/>
    </source>
</evidence>
<dbReference type="InterPro" id="IPR036940">
    <property type="entry name" value="PI3/4_kinase_cat_sf"/>
</dbReference>
<evidence type="ECO:0000313" key="7">
    <source>
        <dbReference type="EMBL" id="CAB9500197.1"/>
    </source>
</evidence>
<dbReference type="InterPro" id="IPR011009">
    <property type="entry name" value="Kinase-like_dom_sf"/>
</dbReference>
<keyword evidence="1" id="KW-0808">Transferase</keyword>
<dbReference type="InterPro" id="IPR000403">
    <property type="entry name" value="PI3/4_kinase_cat_dom"/>
</dbReference>
<dbReference type="InterPro" id="IPR018936">
    <property type="entry name" value="PI3/4_kinase_CS"/>
</dbReference>
<dbReference type="PROSITE" id="PS00916">
    <property type="entry name" value="PI3_4_KINASE_2"/>
    <property type="match status" value="1"/>
</dbReference>
<dbReference type="PANTHER" id="PTHR10048">
    <property type="entry name" value="PHOSPHATIDYLINOSITOL KINASE"/>
    <property type="match status" value="1"/>
</dbReference>
<comment type="caution">
    <text evidence="7">The sequence shown here is derived from an EMBL/GenBank/DDBJ whole genome shotgun (WGS) entry which is preliminary data.</text>
</comment>
<organism evidence="7 8">
    <name type="scientific">Seminavis robusta</name>
    <dbReference type="NCBI Taxonomy" id="568900"/>
    <lineage>
        <taxon>Eukaryota</taxon>
        <taxon>Sar</taxon>
        <taxon>Stramenopiles</taxon>
        <taxon>Ochrophyta</taxon>
        <taxon>Bacillariophyta</taxon>
        <taxon>Bacillariophyceae</taxon>
        <taxon>Bacillariophycidae</taxon>
        <taxon>Naviculales</taxon>
        <taxon>Naviculaceae</taxon>
        <taxon>Seminavis</taxon>
    </lineage>
</organism>
<dbReference type="GO" id="GO:0004430">
    <property type="term" value="F:1-phosphatidylinositol 4-kinase activity"/>
    <property type="evidence" value="ECO:0007669"/>
    <property type="project" value="TreeGrafter"/>
</dbReference>
<dbReference type="InterPro" id="IPR011993">
    <property type="entry name" value="PH-like_dom_sf"/>
</dbReference>
<feature type="compositionally biased region" description="Basic and acidic residues" evidence="3">
    <location>
        <begin position="582"/>
        <end position="594"/>
    </location>
</feature>
<dbReference type="CDD" id="cd00821">
    <property type="entry name" value="PH"/>
    <property type="match status" value="1"/>
</dbReference>
<dbReference type="OrthoDB" id="10264149at2759"/>
<evidence type="ECO:0000256" key="1">
    <source>
        <dbReference type="ARBA" id="ARBA00022679"/>
    </source>
</evidence>
<dbReference type="GO" id="GO:0048015">
    <property type="term" value="P:phosphatidylinositol-mediated signaling"/>
    <property type="evidence" value="ECO:0007669"/>
    <property type="project" value="TreeGrafter"/>
</dbReference>
<dbReference type="Gene3D" id="3.30.1010.10">
    <property type="entry name" value="Phosphatidylinositol 3-kinase Catalytic Subunit, Chain A, domain 4"/>
    <property type="match status" value="1"/>
</dbReference>
<dbReference type="PROSITE" id="PS50003">
    <property type="entry name" value="PH_DOMAIN"/>
    <property type="match status" value="1"/>
</dbReference>
<evidence type="ECO:0008006" key="9">
    <source>
        <dbReference type="Google" id="ProtNLM"/>
    </source>
</evidence>
<name>A0A9N8DC93_9STRA</name>
<protein>
    <recommendedName>
        <fullName evidence="9">Phosphatidylinositol 4-kinase</fullName>
    </recommendedName>
</protein>
<evidence type="ECO:0000259" key="4">
    <source>
        <dbReference type="PROSITE" id="PS50003"/>
    </source>
</evidence>
<gene>
    <name evidence="7" type="ORF">SEMRO_78_G042320.2</name>
</gene>
<dbReference type="InterPro" id="IPR001263">
    <property type="entry name" value="PI3K_accessory_dom"/>
</dbReference>
<dbReference type="PROSITE" id="PS51545">
    <property type="entry name" value="PIK_HELICAL"/>
    <property type="match status" value="1"/>
</dbReference>
<dbReference type="PROSITE" id="PS50290">
    <property type="entry name" value="PI3_4_KINASE_3"/>
    <property type="match status" value="1"/>
</dbReference>
<dbReference type="InterPro" id="IPR015433">
    <property type="entry name" value="PI3/4_kinase"/>
</dbReference>
<evidence type="ECO:0000256" key="2">
    <source>
        <dbReference type="ARBA" id="ARBA00022777"/>
    </source>
</evidence>
<dbReference type="Proteomes" id="UP001153069">
    <property type="component" value="Unassembled WGS sequence"/>
</dbReference>
<keyword evidence="2" id="KW-0418">Kinase</keyword>
<feature type="compositionally biased region" description="Basic and acidic residues" evidence="3">
    <location>
        <begin position="563"/>
        <end position="574"/>
    </location>
</feature>
<accession>A0A9N8DC93</accession>
<feature type="domain" description="PIK helical" evidence="6">
    <location>
        <begin position="1"/>
        <end position="142"/>
    </location>
</feature>
<dbReference type="InterPro" id="IPR001849">
    <property type="entry name" value="PH_domain"/>
</dbReference>
<dbReference type="AlphaFoldDB" id="A0A9N8DC93"/>